<dbReference type="EnsemblPlants" id="EMT06813">
    <property type="protein sequence ID" value="EMT06813"/>
    <property type="gene ID" value="F775_26281"/>
</dbReference>
<evidence type="ECO:0000256" key="1">
    <source>
        <dbReference type="SAM" id="MobiDB-lite"/>
    </source>
</evidence>
<feature type="compositionally biased region" description="Polar residues" evidence="1">
    <location>
        <begin position="1"/>
        <end position="29"/>
    </location>
</feature>
<protein>
    <submittedName>
        <fullName evidence="2">Uncharacterized protein</fullName>
    </submittedName>
</protein>
<dbReference type="AlphaFoldDB" id="M8BJ87"/>
<evidence type="ECO:0000313" key="2">
    <source>
        <dbReference type="EnsemblPlants" id="EMT06813"/>
    </source>
</evidence>
<name>M8BJ87_AEGTA</name>
<organism evidence="2">
    <name type="scientific">Aegilops tauschii</name>
    <name type="common">Tausch's goatgrass</name>
    <name type="synonym">Aegilops squarrosa</name>
    <dbReference type="NCBI Taxonomy" id="37682"/>
    <lineage>
        <taxon>Eukaryota</taxon>
        <taxon>Viridiplantae</taxon>
        <taxon>Streptophyta</taxon>
        <taxon>Embryophyta</taxon>
        <taxon>Tracheophyta</taxon>
        <taxon>Spermatophyta</taxon>
        <taxon>Magnoliopsida</taxon>
        <taxon>Liliopsida</taxon>
        <taxon>Poales</taxon>
        <taxon>Poaceae</taxon>
        <taxon>BOP clade</taxon>
        <taxon>Pooideae</taxon>
        <taxon>Triticodae</taxon>
        <taxon>Triticeae</taxon>
        <taxon>Triticinae</taxon>
        <taxon>Aegilops</taxon>
    </lineage>
</organism>
<accession>M8BJ87</accession>
<sequence length="123" mass="13741">MKLKMQNQKINNKVEQGTASKEPFTSVSTDIRVAGQKRKQTKVYRPKGTATNTELKMKLDNNSKAIVLGGNNLNTSDLGTTLCQMYEEGNNDSYKKQKTELNLIPLRSADQAEAAVEQPRHTQ</sequence>
<feature type="region of interest" description="Disordered" evidence="1">
    <location>
        <begin position="1"/>
        <end position="30"/>
    </location>
</feature>
<proteinExistence type="predicted"/>
<reference evidence="2" key="1">
    <citation type="submission" date="2015-06" db="UniProtKB">
        <authorList>
            <consortium name="EnsemblPlants"/>
        </authorList>
    </citation>
    <scope>IDENTIFICATION</scope>
</reference>